<organism evidence="1">
    <name type="scientific">candidate division WOR-3 bacterium</name>
    <dbReference type="NCBI Taxonomy" id="2052148"/>
    <lineage>
        <taxon>Bacteria</taxon>
        <taxon>Bacteria division WOR-3</taxon>
    </lineage>
</organism>
<comment type="caution">
    <text evidence="1">The sequence shown here is derived from an EMBL/GenBank/DDBJ whole genome shotgun (WGS) entry which is preliminary data.</text>
</comment>
<sequence length="88" mass="10563">MEKGKKSGLKEKTVHPAFTIVKICEDLEKIEEELGKFLEKKKDNPLAKHVRYYDEYYLIVKDEFTVHHHKFGEIKLTKGLYHLIFWLE</sequence>
<name>A0A7C4VYS2_UNCW3</name>
<protein>
    <submittedName>
        <fullName evidence="1">Uncharacterized protein</fullName>
    </submittedName>
</protein>
<proteinExistence type="predicted"/>
<dbReference type="AlphaFoldDB" id="A0A7C4VYS2"/>
<evidence type="ECO:0000313" key="1">
    <source>
        <dbReference type="EMBL" id="HGU47206.1"/>
    </source>
</evidence>
<dbReference type="EMBL" id="DSZH01000065">
    <property type="protein sequence ID" value="HGU47206.1"/>
    <property type="molecule type" value="Genomic_DNA"/>
</dbReference>
<gene>
    <name evidence="1" type="ORF">ENT60_01395</name>
</gene>
<accession>A0A7C4VYS2</accession>
<reference evidence="1" key="1">
    <citation type="journal article" date="2020" name="mSystems">
        <title>Genome- and Community-Level Interaction Insights into Carbon Utilization and Element Cycling Functions of Hydrothermarchaeota in Hydrothermal Sediment.</title>
        <authorList>
            <person name="Zhou Z."/>
            <person name="Liu Y."/>
            <person name="Xu W."/>
            <person name="Pan J."/>
            <person name="Luo Z.H."/>
            <person name="Li M."/>
        </authorList>
    </citation>
    <scope>NUCLEOTIDE SEQUENCE [LARGE SCALE GENOMIC DNA]</scope>
    <source>
        <strain evidence="1">SpSt-594</strain>
    </source>
</reference>